<dbReference type="Gene3D" id="1.20.1730.10">
    <property type="entry name" value="Sodium/glucose cotransporter"/>
    <property type="match status" value="1"/>
</dbReference>
<proteinExistence type="predicted"/>
<reference evidence="8" key="1">
    <citation type="submission" date="2020-11" db="EMBL/GenBank/DDBJ databases">
        <authorList>
            <person name="Tran Van P."/>
        </authorList>
    </citation>
    <scope>NUCLEOTIDE SEQUENCE</scope>
</reference>
<evidence type="ECO:0000256" key="3">
    <source>
        <dbReference type="ARBA" id="ARBA00022475"/>
    </source>
</evidence>
<accession>A0A7R9R3A4</accession>
<feature type="non-terminal residue" evidence="8">
    <location>
        <position position="1"/>
    </location>
</feature>
<dbReference type="PANTHER" id="PTHR42985:SF40">
    <property type="entry name" value="LD47995P-RELATED"/>
    <property type="match status" value="1"/>
</dbReference>
<dbReference type="Proteomes" id="UP000728032">
    <property type="component" value="Unassembled WGS sequence"/>
</dbReference>
<evidence type="ECO:0000256" key="4">
    <source>
        <dbReference type="ARBA" id="ARBA00023053"/>
    </source>
</evidence>
<keyword evidence="4" id="KW-0915">Sodium</keyword>
<keyword evidence="2" id="KW-0813">Transport</keyword>
<dbReference type="EMBL" id="OC975842">
    <property type="protein sequence ID" value="CAD7668708.1"/>
    <property type="molecule type" value="Genomic_DNA"/>
</dbReference>
<dbReference type="InterPro" id="IPR051163">
    <property type="entry name" value="Sodium:Solute_Symporter_SSF"/>
</dbReference>
<dbReference type="GO" id="GO:0005886">
    <property type="term" value="C:plasma membrane"/>
    <property type="evidence" value="ECO:0007669"/>
    <property type="project" value="UniProtKB-SubCell"/>
</dbReference>
<keyword evidence="7" id="KW-0472">Membrane</keyword>
<evidence type="ECO:0000256" key="2">
    <source>
        <dbReference type="ARBA" id="ARBA00022448"/>
    </source>
</evidence>
<dbReference type="GO" id="GO:0006814">
    <property type="term" value="P:sodium ion transport"/>
    <property type="evidence" value="ECO:0007669"/>
    <property type="project" value="UniProtKB-KW"/>
</dbReference>
<sequence length="62" mass="6769">MGIMWSGNYATSQTEVQRYCNVVSEAKAKLSLYVNLIGMMLLISCACLCGVSIFAYYSGCDP</sequence>
<dbReference type="GO" id="GO:0015293">
    <property type="term" value="F:symporter activity"/>
    <property type="evidence" value="ECO:0007669"/>
    <property type="project" value="TreeGrafter"/>
</dbReference>
<evidence type="ECO:0000256" key="7">
    <source>
        <dbReference type="SAM" id="Phobius"/>
    </source>
</evidence>
<evidence type="ECO:0000313" key="8">
    <source>
        <dbReference type="EMBL" id="CAD7668708.1"/>
    </source>
</evidence>
<evidence type="ECO:0000256" key="6">
    <source>
        <dbReference type="ARBA" id="ARBA00023201"/>
    </source>
</evidence>
<keyword evidence="7" id="KW-1133">Transmembrane helix</keyword>
<dbReference type="InterPro" id="IPR038377">
    <property type="entry name" value="Na/Glc_symporter_sf"/>
</dbReference>
<name>A0A7R9R3A4_9ACAR</name>
<protein>
    <submittedName>
        <fullName evidence="8">Uncharacterized protein</fullName>
    </submittedName>
</protein>
<keyword evidence="3" id="KW-1003">Cell membrane</keyword>
<dbReference type="EMBL" id="CAJPVJ010061017">
    <property type="protein sequence ID" value="CAG2184157.1"/>
    <property type="molecule type" value="Genomic_DNA"/>
</dbReference>
<evidence type="ECO:0000256" key="1">
    <source>
        <dbReference type="ARBA" id="ARBA00004651"/>
    </source>
</evidence>
<keyword evidence="7" id="KW-0812">Transmembrane</keyword>
<dbReference type="AlphaFoldDB" id="A0A7R9R3A4"/>
<gene>
    <name evidence="8" type="ORF">ONB1V03_LOCUS23577</name>
</gene>
<evidence type="ECO:0000256" key="5">
    <source>
        <dbReference type="ARBA" id="ARBA00023065"/>
    </source>
</evidence>
<keyword evidence="6" id="KW-0739">Sodium transport</keyword>
<dbReference type="PANTHER" id="PTHR42985">
    <property type="entry name" value="SODIUM-COUPLED MONOCARBOXYLATE TRANSPORTER"/>
    <property type="match status" value="1"/>
</dbReference>
<keyword evidence="5" id="KW-0406">Ion transport</keyword>
<comment type="subcellular location">
    <subcellularLocation>
        <location evidence="1">Cell membrane</location>
        <topology evidence="1">Multi-pass membrane protein</topology>
    </subcellularLocation>
</comment>
<keyword evidence="9" id="KW-1185">Reference proteome</keyword>
<organism evidence="8">
    <name type="scientific">Oppiella nova</name>
    <dbReference type="NCBI Taxonomy" id="334625"/>
    <lineage>
        <taxon>Eukaryota</taxon>
        <taxon>Metazoa</taxon>
        <taxon>Ecdysozoa</taxon>
        <taxon>Arthropoda</taxon>
        <taxon>Chelicerata</taxon>
        <taxon>Arachnida</taxon>
        <taxon>Acari</taxon>
        <taxon>Acariformes</taxon>
        <taxon>Sarcoptiformes</taxon>
        <taxon>Oribatida</taxon>
        <taxon>Brachypylina</taxon>
        <taxon>Oppioidea</taxon>
        <taxon>Oppiidae</taxon>
        <taxon>Oppiella</taxon>
    </lineage>
</organism>
<evidence type="ECO:0000313" key="9">
    <source>
        <dbReference type="Proteomes" id="UP000728032"/>
    </source>
</evidence>
<feature type="transmembrane region" description="Helical" evidence="7">
    <location>
        <begin position="32"/>
        <end position="57"/>
    </location>
</feature>
<dbReference type="OrthoDB" id="6132759at2759"/>